<feature type="compositionally biased region" description="Basic and acidic residues" evidence="3">
    <location>
        <begin position="252"/>
        <end position="272"/>
    </location>
</feature>
<feature type="compositionally biased region" description="Basic and acidic residues" evidence="3">
    <location>
        <begin position="71"/>
        <end position="102"/>
    </location>
</feature>
<feature type="compositionally biased region" description="Gly residues" evidence="3">
    <location>
        <begin position="22"/>
        <end position="55"/>
    </location>
</feature>
<comment type="caution">
    <text evidence="6">The sequence shown here is derived from an EMBL/GenBank/DDBJ whole genome shotgun (WGS) entry which is preliminary data.</text>
</comment>
<dbReference type="InterPro" id="IPR011992">
    <property type="entry name" value="EF-hand-dom_pair"/>
</dbReference>
<proteinExistence type="predicted"/>
<evidence type="ECO:0000259" key="5">
    <source>
        <dbReference type="PROSITE" id="PS50222"/>
    </source>
</evidence>
<keyword evidence="2" id="KW-0677">Repeat</keyword>
<accession>A0A9X1SEW0</accession>
<name>A0A9X1SEW0_9BACT</name>
<feature type="region of interest" description="Disordered" evidence="3">
    <location>
        <begin position="19"/>
        <end position="114"/>
    </location>
</feature>
<dbReference type="AlphaFoldDB" id="A0A9X1SEW0"/>
<dbReference type="PANTHER" id="PTHR10827">
    <property type="entry name" value="RETICULOCALBIN"/>
    <property type="match status" value="1"/>
</dbReference>
<dbReference type="RefSeq" id="WP_230214551.1">
    <property type="nucleotide sequence ID" value="NZ_JAJKFT010000002.1"/>
</dbReference>
<sequence>MRNLLLLFTLTLLFPVLASAQGPGGDRGPGGPPGGWGDRGGDRGSGGPPGSWGGRGGDDRGGDRGSWGGRGGDDRGGDRGSDRGDDDRRRSFDPTEMLKRMDQNGNGVLEDNEVSDRARGFLDRMKEGAGYTDKGPINIEKLTAAMKKQREAGDGGTVPGFGEDPGLEKAKGFDAPPPLGDLALENKFDQKTIDSVNSMLERYDKDKNGFLDNYEWSGARWRTPPEGSDLNKDGKLDRLELAKRVSGFSSEPKQEGSEGGSRESGDGDDIKKNAKSMMYQYDKDKSGYLEKSEWFKSDLADYDKNKDGKISSDELAARISRFASRSSFSSRGDGEKVDTYRFLTPLERLPKGLPDWFNANDADEDGQIHMSEYSVVWSESKAEEFARYDLNGDGFITPKEALGADGKSVPSTSSTASSTSSSSSRSSTSTASSSSTDRGGSSSDRGGDRPRGFGPPGGGGFGFGRR</sequence>
<feature type="region of interest" description="Disordered" evidence="3">
    <location>
        <begin position="214"/>
        <end position="276"/>
    </location>
</feature>
<feature type="region of interest" description="Disordered" evidence="3">
    <location>
        <begin position="399"/>
        <end position="466"/>
    </location>
</feature>
<feature type="domain" description="EF-hand" evidence="5">
    <location>
        <begin position="290"/>
        <end position="325"/>
    </location>
</feature>
<dbReference type="PANTHER" id="PTHR10827:SF98">
    <property type="entry name" value="45 KDA CALCIUM-BINDING PROTEIN"/>
    <property type="match status" value="1"/>
</dbReference>
<feature type="signal peptide" evidence="4">
    <location>
        <begin position="1"/>
        <end position="20"/>
    </location>
</feature>
<dbReference type="Pfam" id="PF13202">
    <property type="entry name" value="EF-hand_5"/>
    <property type="match status" value="3"/>
</dbReference>
<organism evidence="6 7">
    <name type="scientific">Blastopirellula sediminis</name>
    <dbReference type="NCBI Taxonomy" id="2894196"/>
    <lineage>
        <taxon>Bacteria</taxon>
        <taxon>Pseudomonadati</taxon>
        <taxon>Planctomycetota</taxon>
        <taxon>Planctomycetia</taxon>
        <taxon>Pirellulales</taxon>
        <taxon>Pirellulaceae</taxon>
        <taxon>Blastopirellula</taxon>
    </lineage>
</organism>
<dbReference type="Gene3D" id="1.10.238.10">
    <property type="entry name" value="EF-hand"/>
    <property type="match status" value="3"/>
</dbReference>
<dbReference type="Proteomes" id="UP001139103">
    <property type="component" value="Unassembled WGS sequence"/>
</dbReference>
<evidence type="ECO:0000313" key="7">
    <source>
        <dbReference type="Proteomes" id="UP001139103"/>
    </source>
</evidence>
<protein>
    <recommendedName>
        <fullName evidence="5">EF-hand domain-containing protein</fullName>
    </recommendedName>
</protein>
<dbReference type="GO" id="GO:0005509">
    <property type="term" value="F:calcium ion binding"/>
    <property type="evidence" value="ECO:0007669"/>
    <property type="project" value="InterPro"/>
</dbReference>
<keyword evidence="1" id="KW-0479">Metal-binding</keyword>
<evidence type="ECO:0000256" key="3">
    <source>
        <dbReference type="SAM" id="MobiDB-lite"/>
    </source>
</evidence>
<dbReference type="SUPFAM" id="SSF47473">
    <property type="entry name" value="EF-hand"/>
    <property type="match status" value="2"/>
</dbReference>
<gene>
    <name evidence="6" type="ORF">LOC68_01050</name>
</gene>
<keyword evidence="7" id="KW-1185">Reference proteome</keyword>
<feature type="region of interest" description="Disordered" evidence="3">
    <location>
        <begin position="147"/>
        <end position="186"/>
    </location>
</feature>
<dbReference type="InterPro" id="IPR018247">
    <property type="entry name" value="EF_Hand_1_Ca_BS"/>
</dbReference>
<reference evidence="6" key="1">
    <citation type="submission" date="2021-11" db="EMBL/GenBank/DDBJ databases">
        <title>Genome sequence.</title>
        <authorList>
            <person name="Sun Q."/>
        </authorList>
    </citation>
    <scope>NUCLEOTIDE SEQUENCE</scope>
    <source>
        <strain evidence="6">JC732</strain>
    </source>
</reference>
<feature type="compositionally biased region" description="Gly residues" evidence="3">
    <location>
        <begin position="454"/>
        <end position="466"/>
    </location>
</feature>
<dbReference type="SMART" id="SM00054">
    <property type="entry name" value="EFh"/>
    <property type="match status" value="4"/>
</dbReference>
<dbReference type="InterPro" id="IPR002048">
    <property type="entry name" value="EF_hand_dom"/>
</dbReference>
<evidence type="ECO:0000256" key="1">
    <source>
        <dbReference type="ARBA" id="ARBA00022723"/>
    </source>
</evidence>
<evidence type="ECO:0000256" key="4">
    <source>
        <dbReference type="SAM" id="SignalP"/>
    </source>
</evidence>
<keyword evidence="4" id="KW-0732">Signal</keyword>
<feature type="compositionally biased region" description="Basic and acidic residues" evidence="3">
    <location>
        <begin position="229"/>
        <end position="243"/>
    </location>
</feature>
<dbReference type="PROSITE" id="PS00018">
    <property type="entry name" value="EF_HAND_1"/>
    <property type="match status" value="4"/>
</dbReference>
<feature type="compositionally biased region" description="Low complexity" evidence="3">
    <location>
        <begin position="411"/>
        <end position="444"/>
    </location>
</feature>
<dbReference type="EMBL" id="JAJKFT010000002">
    <property type="protein sequence ID" value="MCC9626981.1"/>
    <property type="molecule type" value="Genomic_DNA"/>
</dbReference>
<evidence type="ECO:0000256" key="2">
    <source>
        <dbReference type="ARBA" id="ARBA00022737"/>
    </source>
</evidence>
<dbReference type="PROSITE" id="PS50222">
    <property type="entry name" value="EF_HAND_2"/>
    <property type="match status" value="1"/>
</dbReference>
<feature type="chain" id="PRO_5040770897" description="EF-hand domain-containing protein" evidence="4">
    <location>
        <begin position="21"/>
        <end position="466"/>
    </location>
</feature>
<evidence type="ECO:0000313" key="6">
    <source>
        <dbReference type="EMBL" id="MCC9626981.1"/>
    </source>
</evidence>